<evidence type="ECO:0000313" key="4">
    <source>
        <dbReference type="Proteomes" id="UP000006860"/>
    </source>
</evidence>
<keyword evidence="4" id="KW-1185">Reference proteome</keyword>
<dbReference type="InterPro" id="IPR010093">
    <property type="entry name" value="SinI_DNA-bd"/>
</dbReference>
<evidence type="ECO:0000313" key="3">
    <source>
        <dbReference type="EMBL" id="ADY61278.1"/>
    </source>
</evidence>
<feature type="domain" description="Helix-turn-helix" evidence="2">
    <location>
        <begin position="9"/>
        <end position="58"/>
    </location>
</feature>
<dbReference type="NCBIfam" id="TIGR01764">
    <property type="entry name" value="excise"/>
    <property type="match status" value="1"/>
</dbReference>
<evidence type="ECO:0000256" key="1">
    <source>
        <dbReference type="SAM" id="MobiDB-lite"/>
    </source>
</evidence>
<dbReference type="Proteomes" id="UP000006860">
    <property type="component" value="Chromosome"/>
</dbReference>
<dbReference type="SUPFAM" id="SSF46955">
    <property type="entry name" value="Putative DNA-binding domain"/>
    <property type="match status" value="1"/>
</dbReference>
<dbReference type="AlphaFoldDB" id="F0SR31"/>
<sequence length="94" mass="10166">MNSPEKLCMTLEEAAVALSISMSTLRRRISHGAIPAIQPGGKGTMWLVPISALDALMAGAEKQELVVEKQKPNVAGPRPRWKRGIRPGSRPPVQ</sequence>
<dbReference type="RefSeq" id="WP_013629997.1">
    <property type="nucleotide sequence ID" value="NC_015174.1"/>
</dbReference>
<gene>
    <name evidence="3" type="ordered locus">Plabr_3681</name>
</gene>
<dbReference type="InterPro" id="IPR009061">
    <property type="entry name" value="DNA-bd_dom_put_sf"/>
</dbReference>
<organism evidence="3 4">
    <name type="scientific">Rubinisphaera brasiliensis (strain ATCC 49424 / DSM 5305 / JCM 21570 / IAM 15109 / NBRC 103401 / IFAM 1448)</name>
    <name type="common">Planctomyces brasiliensis</name>
    <dbReference type="NCBI Taxonomy" id="756272"/>
    <lineage>
        <taxon>Bacteria</taxon>
        <taxon>Pseudomonadati</taxon>
        <taxon>Planctomycetota</taxon>
        <taxon>Planctomycetia</taxon>
        <taxon>Planctomycetales</taxon>
        <taxon>Planctomycetaceae</taxon>
        <taxon>Rubinisphaera</taxon>
    </lineage>
</organism>
<dbReference type="HOGENOM" id="CLU_2384336_0_0_0"/>
<dbReference type="GO" id="GO:0003677">
    <property type="term" value="F:DNA binding"/>
    <property type="evidence" value="ECO:0007669"/>
    <property type="project" value="InterPro"/>
</dbReference>
<name>F0SR31_RUBBR</name>
<dbReference type="OrthoDB" id="291784at2"/>
<proteinExistence type="predicted"/>
<feature type="region of interest" description="Disordered" evidence="1">
    <location>
        <begin position="70"/>
        <end position="94"/>
    </location>
</feature>
<dbReference type="Pfam" id="PF12728">
    <property type="entry name" value="HTH_17"/>
    <property type="match status" value="1"/>
</dbReference>
<evidence type="ECO:0000259" key="2">
    <source>
        <dbReference type="Pfam" id="PF12728"/>
    </source>
</evidence>
<dbReference type="InterPro" id="IPR041657">
    <property type="entry name" value="HTH_17"/>
</dbReference>
<dbReference type="KEGG" id="pbs:Plabr_3681"/>
<protein>
    <submittedName>
        <fullName evidence="3">DNA binding domain protein, excisionase family</fullName>
    </submittedName>
</protein>
<dbReference type="EMBL" id="CP002546">
    <property type="protein sequence ID" value="ADY61278.1"/>
    <property type="molecule type" value="Genomic_DNA"/>
</dbReference>
<accession>F0SR31</accession>
<reference evidence="4" key="1">
    <citation type="submission" date="2011-02" db="EMBL/GenBank/DDBJ databases">
        <title>The complete genome of Planctomyces brasiliensis DSM 5305.</title>
        <authorList>
            <person name="Lucas S."/>
            <person name="Copeland A."/>
            <person name="Lapidus A."/>
            <person name="Bruce D."/>
            <person name="Goodwin L."/>
            <person name="Pitluck S."/>
            <person name="Kyrpides N."/>
            <person name="Mavromatis K."/>
            <person name="Pagani I."/>
            <person name="Ivanova N."/>
            <person name="Ovchinnikova G."/>
            <person name="Lu M."/>
            <person name="Detter J.C."/>
            <person name="Han C."/>
            <person name="Land M."/>
            <person name="Hauser L."/>
            <person name="Markowitz V."/>
            <person name="Cheng J.-F."/>
            <person name="Hugenholtz P."/>
            <person name="Woyke T."/>
            <person name="Wu D."/>
            <person name="Tindall B."/>
            <person name="Pomrenke H.G."/>
            <person name="Brambilla E."/>
            <person name="Klenk H.-P."/>
            <person name="Eisen J.A."/>
        </authorList>
    </citation>
    <scope>NUCLEOTIDE SEQUENCE [LARGE SCALE GENOMIC DNA]</scope>
    <source>
        <strain evidence="4">ATCC 49424 / DSM 5305 / JCM 21570 / NBRC 103401 / IFAM 1448</strain>
    </source>
</reference>